<evidence type="ECO:0000256" key="2">
    <source>
        <dbReference type="ARBA" id="ARBA00004698"/>
    </source>
</evidence>
<name>A0A7G6YCR7_9MICO</name>
<dbReference type="GO" id="GO:0030213">
    <property type="term" value="P:hyaluronan biosynthetic process"/>
    <property type="evidence" value="ECO:0007669"/>
    <property type="project" value="TreeGrafter"/>
</dbReference>
<evidence type="ECO:0000259" key="16">
    <source>
        <dbReference type="Pfam" id="PF00535"/>
    </source>
</evidence>
<dbReference type="Pfam" id="PF00535">
    <property type="entry name" value="Glycos_transf_2"/>
    <property type="match status" value="1"/>
</dbReference>
<keyword evidence="5" id="KW-1003">Cell membrane</keyword>
<evidence type="ECO:0000313" key="18">
    <source>
        <dbReference type="Proteomes" id="UP000515511"/>
    </source>
</evidence>
<protein>
    <recommendedName>
        <fullName evidence="10">Hyaluronan synthase</fullName>
        <ecNumber evidence="4">2.4.1.212</ecNumber>
    </recommendedName>
    <alternativeName>
        <fullName evidence="12">Hyaluronate synthase</fullName>
    </alternativeName>
    <alternativeName>
        <fullName evidence="11">Hyaluronic acid synthase</fullName>
    </alternativeName>
</protein>
<keyword evidence="8 15" id="KW-0472">Membrane</keyword>
<evidence type="ECO:0000256" key="9">
    <source>
        <dbReference type="ARBA" id="ARBA00037408"/>
    </source>
</evidence>
<keyword evidence="6" id="KW-0328">Glycosyltransferase</keyword>
<evidence type="ECO:0000256" key="12">
    <source>
        <dbReference type="ARBA" id="ARBA00043237"/>
    </source>
</evidence>
<feature type="transmembrane region" description="Helical" evidence="15">
    <location>
        <begin position="27"/>
        <end position="46"/>
    </location>
</feature>
<reference evidence="18" key="1">
    <citation type="submission" date="2019-09" db="EMBL/GenBank/DDBJ databases">
        <title>Antimicrobial potential of Antarctic Bacteria.</title>
        <authorList>
            <person name="Benaud N."/>
            <person name="Edwards R.J."/>
            <person name="Ferrari B.C."/>
        </authorList>
    </citation>
    <scope>NUCLEOTIDE SEQUENCE [LARGE SCALE GENOMIC DNA]</scope>
    <source>
        <strain evidence="18">INR9</strain>
    </source>
</reference>
<comment type="subcellular location">
    <subcellularLocation>
        <location evidence="1">Cell membrane</location>
    </subcellularLocation>
</comment>
<evidence type="ECO:0000256" key="7">
    <source>
        <dbReference type="ARBA" id="ARBA00022679"/>
    </source>
</evidence>
<keyword evidence="7 17" id="KW-0808">Transferase</keyword>
<gene>
    <name evidence="17" type="ORF">F1C12_14955</name>
</gene>
<organism evidence="17 18">
    <name type="scientific">Leifsonia shinshuensis</name>
    <dbReference type="NCBI Taxonomy" id="150026"/>
    <lineage>
        <taxon>Bacteria</taxon>
        <taxon>Bacillati</taxon>
        <taxon>Actinomycetota</taxon>
        <taxon>Actinomycetes</taxon>
        <taxon>Micrococcales</taxon>
        <taxon>Microbacteriaceae</taxon>
        <taxon>Leifsonia</taxon>
    </lineage>
</organism>
<dbReference type="GO" id="GO:0085029">
    <property type="term" value="P:extracellular matrix assembly"/>
    <property type="evidence" value="ECO:0007669"/>
    <property type="project" value="TreeGrafter"/>
</dbReference>
<dbReference type="EMBL" id="CP043641">
    <property type="protein sequence ID" value="QNE36282.1"/>
    <property type="molecule type" value="Genomic_DNA"/>
</dbReference>
<keyword evidence="15" id="KW-0812">Transmembrane</keyword>
<evidence type="ECO:0000256" key="14">
    <source>
        <dbReference type="ARBA" id="ARBA00048168"/>
    </source>
</evidence>
<dbReference type="SUPFAM" id="SSF53448">
    <property type="entry name" value="Nucleotide-diphospho-sugar transferases"/>
    <property type="match status" value="1"/>
</dbReference>
<dbReference type="InterPro" id="IPR029044">
    <property type="entry name" value="Nucleotide-diphossugar_trans"/>
</dbReference>
<comment type="catalytic activity">
    <reaction evidence="13">
        <text>[hyaluronan](n) + UDP-N-acetyl-alpha-D-glucosamine = N-acetyl-beta-D-glucosaminyl-(1-&gt;4)-[hyaluronan](n) + UDP + H(+)</text>
        <dbReference type="Rhea" id="RHEA:20465"/>
        <dbReference type="Rhea" id="RHEA-COMP:12583"/>
        <dbReference type="Rhea" id="RHEA-COMP:12585"/>
        <dbReference type="ChEBI" id="CHEBI:15378"/>
        <dbReference type="ChEBI" id="CHEBI:57705"/>
        <dbReference type="ChEBI" id="CHEBI:58223"/>
        <dbReference type="ChEBI" id="CHEBI:132153"/>
        <dbReference type="ChEBI" id="CHEBI:132154"/>
        <dbReference type="EC" id="2.4.1.212"/>
    </reaction>
</comment>
<feature type="domain" description="Glycosyltransferase 2-like" evidence="16">
    <location>
        <begin position="68"/>
        <end position="239"/>
    </location>
</feature>
<feature type="transmembrane region" description="Helical" evidence="15">
    <location>
        <begin position="319"/>
        <end position="344"/>
    </location>
</feature>
<keyword evidence="15" id="KW-1133">Transmembrane helix</keyword>
<dbReference type="InterPro" id="IPR001173">
    <property type="entry name" value="Glyco_trans_2-like"/>
</dbReference>
<evidence type="ECO:0000256" key="6">
    <source>
        <dbReference type="ARBA" id="ARBA00022676"/>
    </source>
</evidence>
<evidence type="ECO:0000256" key="11">
    <source>
        <dbReference type="ARBA" id="ARBA00042148"/>
    </source>
</evidence>
<dbReference type="GO" id="GO:0005886">
    <property type="term" value="C:plasma membrane"/>
    <property type="evidence" value="ECO:0007669"/>
    <property type="project" value="UniProtKB-SubCell"/>
</dbReference>
<dbReference type="KEGG" id="lse:F1C12_14955"/>
<evidence type="ECO:0000256" key="3">
    <source>
        <dbReference type="ARBA" id="ARBA00006782"/>
    </source>
</evidence>
<sequence length="441" mass="49309">MKLVSAAIFVVVSAAFGWLWWSAGGPSWYGIAVTALLATKLLLSWLHRPKSVETAEDRRRVDALAVGVAIPMYNEDPQMLRACLSSLLAQTRPVRTVVVVDDGSRTGSAVEEARSWIPSFAERGIALQVVVFDVNRGKRQGLMECLDRQPEAELLLCVDSDTVLDERAVENAIIPFTSERVKVVTGLVLAINYRRNLLTRLTDLRYANAFLFERGAYSTLRSVLCACGSLAVYRTEVMRAHREDFLTQTFLGVPAVVGDDRRLTNYGLLEGDALLQPDAIAYTAVPERFGHYLRQQIRWNKSFFRESVWVLRSLSPRKAAFWLTFVELLTWVVFSLAIMHAVLLAPVVNGSAPFVGYLLCVALLAYARSIRYLDLPGAARSLGDRVSGFLLAPLYGLLHVFVLIWLRLYALLTLRSNRWGTRRGIEVALPAEHRVDGVDVR</sequence>
<comment type="function">
    <text evidence="9">Glycosaminoglycan synthesis. The hyaluronic acid capsule is involved in the pathogenicity of group A Streptococci; it may be the major virulence determinant.</text>
</comment>
<evidence type="ECO:0000256" key="5">
    <source>
        <dbReference type="ARBA" id="ARBA00022475"/>
    </source>
</evidence>
<proteinExistence type="inferred from homology"/>
<dbReference type="PANTHER" id="PTHR22913:SF12">
    <property type="entry name" value="MANNURONAN SYNTHASE"/>
    <property type="match status" value="1"/>
</dbReference>
<feature type="transmembrane region" description="Helical" evidence="15">
    <location>
        <begin position="350"/>
        <end position="367"/>
    </location>
</feature>
<comment type="pathway">
    <text evidence="2">Glycan biosynthesis; hyaluronan biosynthesis.</text>
</comment>
<dbReference type="EC" id="2.4.1.212" evidence="4"/>
<evidence type="ECO:0000256" key="10">
    <source>
        <dbReference type="ARBA" id="ARBA00040508"/>
    </source>
</evidence>
<evidence type="ECO:0000256" key="1">
    <source>
        <dbReference type="ARBA" id="ARBA00004236"/>
    </source>
</evidence>
<dbReference type="Proteomes" id="UP000515511">
    <property type="component" value="Chromosome"/>
</dbReference>
<comment type="similarity">
    <text evidence="3">Belongs to the NodC/HAS family.</text>
</comment>
<evidence type="ECO:0000256" key="13">
    <source>
        <dbReference type="ARBA" id="ARBA00047709"/>
    </source>
</evidence>
<evidence type="ECO:0000256" key="15">
    <source>
        <dbReference type="SAM" id="Phobius"/>
    </source>
</evidence>
<evidence type="ECO:0000256" key="4">
    <source>
        <dbReference type="ARBA" id="ARBA00012207"/>
    </source>
</evidence>
<evidence type="ECO:0000313" key="17">
    <source>
        <dbReference type="EMBL" id="QNE36282.1"/>
    </source>
</evidence>
<accession>A0A7G6YCR7</accession>
<evidence type="ECO:0000256" key="8">
    <source>
        <dbReference type="ARBA" id="ARBA00023136"/>
    </source>
</evidence>
<feature type="transmembrane region" description="Helical" evidence="15">
    <location>
        <begin position="388"/>
        <end position="410"/>
    </location>
</feature>
<dbReference type="GO" id="GO:0050501">
    <property type="term" value="F:hyaluronan synthase activity"/>
    <property type="evidence" value="ECO:0007669"/>
    <property type="project" value="UniProtKB-EC"/>
</dbReference>
<dbReference type="PANTHER" id="PTHR22913">
    <property type="entry name" value="HYALURONAN SYNTHASE"/>
    <property type="match status" value="1"/>
</dbReference>
<dbReference type="RefSeq" id="WP_185275718.1">
    <property type="nucleotide sequence ID" value="NZ_CP043641.1"/>
</dbReference>
<dbReference type="Gene3D" id="3.90.550.10">
    <property type="entry name" value="Spore Coat Polysaccharide Biosynthesis Protein SpsA, Chain A"/>
    <property type="match status" value="1"/>
</dbReference>
<dbReference type="AlphaFoldDB" id="A0A7G6YCR7"/>
<comment type="catalytic activity">
    <reaction evidence="14">
        <text>N-acetyl-beta-D-glucosaminyl-(1-&gt;4)-[hyaluronan](n) + UDP-alpha-D-glucuronate = [hyaluronan](n+1) + UDP + H(+)</text>
        <dbReference type="Rhea" id="RHEA:12528"/>
        <dbReference type="Rhea" id="RHEA-COMP:12585"/>
        <dbReference type="Rhea" id="RHEA-COMP:12587"/>
        <dbReference type="ChEBI" id="CHEBI:15378"/>
        <dbReference type="ChEBI" id="CHEBI:58052"/>
        <dbReference type="ChEBI" id="CHEBI:58223"/>
        <dbReference type="ChEBI" id="CHEBI:132153"/>
        <dbReference type="ChEBI" id="CHEBI:132154"/>
        <dbReference type="EC" id="2.4.1.212"/>
    </reaction>
</comment>